<accession>A0ABW3XTQ4</accession>
<dbReference type="EMBL" id="JBHTMM010000117">
    <property type="protein sequence ID" value="MFD1312406.1"/>
    <property type="molecule type" value="Genomic_DNA"/>
</dbReference>
<dbReference type="Proteomes" id="UP001597058">
    <property type="component" value="Unassembled WGS sequence"/>
</dbReference>
<proteinExistence type="predicted"/>
<name>A0ABW3XTQ4_9ACTN</name>
<evidence type="ECO:0000313" key="1">
    <source>
        <dbReference type="EMBL" id="MFD1312406.1"/>
    </source>
</evidence>
<protein>
    <submittedName>
        <fullName evidence="1">Uncharacterized protein</fullName>
    </submittedName>
</protein>
<comment type="caution">
    <text evidence="1">The sequence shown here is derived from an EMBL/GenBank/DDBJ whole genome shotgun (WGS) entry which is preliminary data.</text>
</comment>
<reference evidence="2" key="1">
    <citation type="journal article" date="2019" name="Int. J. Syst. Evol. Microbiol.">
        <title>The Global Catalogue of Microorganisms (GCM) 10K type strain sequencing project: providing services to taxonomists for standard genome sequencing and annotation.</title>
        <authorList>
            <consortium name="The Broad Institute Genomics Platform"/>
            <consortium name="The Broad Institute Genome Sequencing Center for Infectious Disease"/>
            <person name="Wu L."/>
            <person name="Ma J."/>
        </authorList>
    </citation>
    <scope>NUCLEOTIDE SEQUENCE [LARGE SCALE GENOMIC DNA]</scope>
    <source>
        <strain evidence="2">CGMCC 4.7020</strain>
    </source>
</reference>
<sequence>MADEDGEEQRDKEANIPAPQAEFRMELRDSLPGDRAVIGVEQEGEFLWLASRKHVTEKARDEFVDQLQRIVREGWWVQNWPGR</sequence>
<evidence type="ECO:0000313" key="2">
    <source>
        <dbReference type="Proteomes" id="UP001597058"/>
    </source>
</evidence>
<keyword evidence="2" id="KW-1185">Reference proteome</keyword>
<dbReference type="RefSeq" id="WP_381240565.1">
    <property type="nucleotide sequence ID" value="NZ_JBHSKH010000081.1"/>
</dbReference>
<gene>
    <name evidence="1" type="ORF">ACFQ5X_42315</name>
</gene>
<organism evidence="1 2">
    <name type="scientific">Streptomyces kaempferi</name>
    <dbReference type="NCBI Taxonomy" id="333725"/>
    <lineage>
        <taxon>Bacteria</taxon>
        <taxon>Bacillati</taxon>
        <taxon>Actinomycetota</taxon>
        <taxon>Actinomycetes</taxon>
        <taxon>Kitasatosporales</taxon>
        <taxon>Streptomycetaceae</taxon>
        <taxon>Streptomyces</taxon>
    </lineage>
</organism>